<dbReference type="PANTHER" id="PTHR45914">
    <property type="entry name" value="TRANSCRIPTION FACTOR HEC3-RELATED"/>
    <property type="match status" value="1"/>
</dbReference>
<dbReference type="SMART" id="SM00353">
    <property type="entry name" value="HLH"/>
    <property type="match status" value="1"/>
</dbReference>
<gene>
    <name evidence="8" type="ORF">RJT34_28832</name>
</gene>
<dbReference type="GO" id="GO:0046983">
    <property type="term" value="F:protein dimerization activity"/>
    <property type="evidence" value="ECO:0007669"/>
    <property type="project" value="InterPro"/>
</dbReference>
<sequence>MFSGLSLQSLLSLNPSLLTDASPILASPPQPLETLTNTTNNKLLIPKTEHPHHLLPQSHPFNFFPAPFHRLPQLRSPEPLHKRPRLDAANARGKAVTPTGTMIPQSNLARQRRQKLSEKTRCLQKLMPWDKKMDQGTLLEEAYKYVKFLQAQLCVLRSMPSHSQGSAYLGGVENGGVFGELEKLNRRQVLEVLVNSGVAQTMLYSQGLCVFSIEQLGLLRKLSDNKRQHQIIMSHPASSKPFFN</sequence>
<accession>A0AAN9IAJ3</accession>
<keyword evidence="3" id="KW-0238">DNA-binding</keyword>
<keyword evidence="2" id="KW-0805">Transcription regulation</keyword>
<dbReference type="EMBL" id="JAYKXN010000007">
    <property type="protein sequence ID" value="KAK7272317.1"/>
    <property type="molecule type" value="Genomic_DNA"/>
</dbReference>
<keyword evidence="9" id="KW-1185">Reference proteome</keyword>
<reference evidence="8 9" key="1">
    <citation type="submission" date="2024-01" db="EMBL/GenBank/DDBJ databases">
        <title>The genomes of 5 underutilized Papilionoideae crops provide insights into root nodulation and disease resistance.</title>
        <authorList>
            <person name="Yuan L."/>
        </authorList>
    </citation>
    <scope>NUCLEOTIDE SEQUENCE [LARGE SCALE GENOMIC DNA]</scope>
    <source>
        <strain evidence="8">LY-2023</strain>
        <tissue evidence="8">Leaf</tissue>
    </source>
</reference>
<feature type="signal peptide" evidence="6">
    <location>
        <begin position="1"/>
        <end position="21"/>
    </location>
</feature>
<dbReference type="InterPro" id="IPR011598">
    <property type="entry name" value="bHLH_dom"/>
</dbReference>
<dbReference type="AlphaFoldDB" id="A0AAN9IAJ3"/>
<dbReference type="PANTHER" id="PTHR45914:SF24">
    <property type="entry name" value="BHLH DOMAIN-CONTAINING PROTEIN"/>
    <property type="match status" value="1"/>
</dbReference>
<dbReference type="InterPro" id="IPR045843">
    <property type="entry name" value="IND-like"/>
</dbReference>
<dbReference type="PROSITE" id="PS50888">
    <property type="entry name" value="BHLH"/>
    <property type="match status" value="1"/>
</dbReference>
<protein>
    <recommendedName>
        <fullName evidence="7">BHLH domain-containing protein</fullName>
    </recommendedName>
</protein>
<name>A0AAN9IAJ3_CLITE</name>
<evidence type="ECO:0000313" key="9">
    <source>
        <dbReference type="Proteomes" id="UP001359559"/>
    </source>
</evidence>
<keyword evidence="4" id="KW-0804">Transcription</keyword>
<evidence type="ECO:0000256" key="5">
    <source>
        <dbReference type="ARBA" id="ARBA00023242"/>
    </source>
</evidence>
<evidence type="ECO:0000256" key="2">
    <source>
        <dbReference type="ARBA" id="ARBA00023015"/>
    </source>
</evidence>
<evidence type="ECO:0000313" key="8">
    <source>
        <dbReference type="EMBL" id="KAK7272317.1"/>
    </source>
</evidence>
<evidence type="ECO:0000256" key="1">
    <source>
        <dbReference type="ARBA" id="ARBA00004123"/>
    </source>
</evidence>
<dbReference type="Pfam" id="PF00010">
    <property type="entry name" value="HLH"/>
    <property type="match status" value="1"/>
</dbReference>
<evidence type="ECO:0000256" key="6">
    <source>
        <dbReference type="SAM" id="SignalP"/>
    </source>
</evidence>
<keyword evidence="5" id="KW-0539">Nucleus</keyword>
<comment type="subcellular location">
    <subcellularLocation>
        <location evidence="1">Nucleus</location>
    </subcellularLocation>
</comment>
<dbReference type="GO" id="GO:0003677">
    <property type="term" value="F:DNA binding"/>
    <property type="evidence" value="ECO:0007669"/>
    <property type="project" value="UniProtKB-KW"/>
</dbReference>
<dbReference type="Gene3D" id="4.10.280.10">
    <property type="entry name" value="Helix-loop-helix DNA-binding domain"/>
    <property type="match status" value="1"/>
</dbReference>
<dbReference type="GO" id="GO:0005634">
    <property type="term" value="C:nucleus"/>
    <property type="evidence" value="ECO:0007669"/>
    <property type="project" value="UniProtKB-SubCell"/>
</dbReference>
<comment type="caution">
    <text evidence="8">The sequence shown here is derived from an EMBL/GenBank/DDBJ whole genome shotgun (WGS) entry which is preliminary data.</text>
</comment>
<feature type="domain" description="BHLH" evidence="7">
    <location>
        <begin position="100"/>
        <end position="149"/>
    </location>
</feature>
<dbReference type="Proteomes" id="UP001359559">
    <property type="component" value="Unassembled WGS sequence"/>
</dbReference>
<feature type="chain" id="PRO_5042953794" description="BHLH domain-containing protein" evidence="6">
    <location>
        <begin position="22"/>
        <end position="244"/>
    </location>
</feature>
<evidence type="ECO:0000256" key="3">
    <source>
        <dbReference type="ARBA" id="ARBA00023125"/>
    </source>
</evidence>
<organism evidence="8 9">
    <name type="scientific">Clitoria ternatea</name>
    <name type="common">Butterfly pea</name>
    <dbReference type="NCBI Taxonomy" id="43366"/>
    <lineage>
        <taxon>Eukaryota</taxon>
        <taxon>Viridiplantae</taxon>
        <taxon>Streptophyta</taxon>
        <taxon>Embryophyta</taxon>
        <taxon>Tracheophyta</taxon>
        <taxon>Spermatophyta</taxon>
        <taxon>Magnoliopsida</taxon>
        <taxon>eudicotyledons</taxon>
        <taxon>Gunneridae</taxon>
        <taxon>Pentapetalae</taxon>
        <taxon>rosids</taxon>
        <taxon>fabids</taxon>
        <taxon>Fabales</taxon>
        <taxon>Fabaceae</taxon>
        <taxon>Papilionoideae</taxon>
        <taxon>50 kb inversion clade</taxon>
        <taxon>NPAAA clade</taxon>
        <taxon>indigoferoid/millettioid clade</taxon>
        <taxon>Phaseoleae</taxon>
        <taxon>Clitoria</taxon>
    </lineage>
</organism>
<dbReference type="GO" id="GO:0003700">
    <property type="term" value="F:DNA-binding transcription factor activity"/>
    <property type="evidence" value="ECO:0007669"/>
    <property type="project" value="InterPro"/>
</dbReference>
<dbReference type="SUPFAM" id="SSF47459">
    <property type="entry name" value="HLH, helix-loop-helix DNA-binding domain"/>
    <property type="match status" value="1"/>
</dbReference>
<evidence type="ECO:0000256" key="4">
    <source>
        <dbReference type="ARBA" id="ARBA00023163"/>
    </source>
</evidence>
<proteinExistence type="predicted"/>
<evidence type="ECO:0000259" key="7">
    <source>
        <dbReference type="PROSITE" id="PS50888"/>
    </source>
</evidence>
<keyword evidence="6" id="KW-0732">Signal</keyword>
<dbReference type="InterPro" id="IPR036638">
    <property type="entry name" value="HLH_DNA-bd_sf"/>
</dbReference>